<dbReference type="Pfam" id="PF02518">
    <property type="entry name" value="HATPase_c"/>
    <property type="match status" value="1"/>
</dbReference>
<keyword evidence="8" id="KW-0902">Two-component regulatory system</keyword>
<evidence type="ECO:0000259" key="13">
    <source>
        <dbReference type="PROSITE" id="PS50109"/>
    </source>
</evidence>
<evidence type="ECO:0000256" key="10">
    <source>
        <dbReference type="PROSITE-ProRule" id="PRU00169"/>
    </source>
</evidence>
<dbReference type="GO" id="GO:0016020">
    <property type="term" value="C:membrane"/>
    <property type="evidence" value="ECO:0007669"/>
    <property type="project" value="UniProtKB-SubCell"/>
</dbReference>
<name>N2AEU2_9FIRM</name>
<dbReference type="Pfam" id="PF00512">
    <property type="entry name" value="HisKA"/>
    <property type="match status" value="1"/>
</dbReference>
<dbReference type="eggNOG" id="COG2205">
    <property type="taxonomic scope" value="Bacteria"/>
</dbReference>
<evidence type="ECO:0000256" key="3">
    <source>
        <dbReference type="ARBA" id="ARBA00012438"/>
    </source>
</evidence>
<dbReference type="InterPro" id="IPR005467">
    <property type="entry name" value="His_kinase_dom"/>
</dbReference>
<sequence>MRHKTTHFLAVSFILASVFCMTVFHVQTTWMNRMGAAAIKDIGVIYMSGMSRQVAAHFGTTIEFRLSQVATLVDAVSPMSMREQAAMRLELAYYARSRGFEYLAFYTDDGDFDMIYGSKVKPEVPQALHRSVMGGKDSVSAGRDERGERVVLIGVPAAYEMGDGRKSMALVAGIPAGYLSDTLSVNIDSNIVEYAIIRKDGTFIMRNEDVESGNYFDQTGWEEQHAERLRDSMEKGEDYSGELEADGTRWNLYCTALPASEWNLLLFMPYSTLDQTVEQLADRLSFCAVAGCAFILCALLIVFAVYYRLTRRQMRELNRAYRFAEEERHTAELANKAKSEFLSNMSHDIRTPMNGIMGMASVAMSSLDDAVRVRMCLKRISVSSRHLLGLINDMLDMAKMENGGIVLNMEPLSLREMMQNIMTVIQPQVQEKHQHFDIYVQDIQHENICTDRVRLSQILLNIIGNCVKFTPDNGSIQAFLSEEPSPKGDAYIRSCLHIKDNGIGMAKEFQKKIFDAFAREDHARVEKIEGAGMGMAITKYIVDAMGGSIRVESEPEVGSDFYISIDMEIVGQEEQLLLPKRDILVADDDEISCKAAQSTLESIGLSVRCVHDMEHVFKSLEEYRDTGKQPIVLLDWDMQGQDGIEAVRQLRSHFDDKINEKLKVILLSDGEWDELEEQAVNVKIDGYIAKPLFRSGLYYGLRSFMEEKEQEPEEDKAEDSMDFEGLRVLFAEDNDLNWEIGQAMLSELGMEPERAENGKICLDKFEQSETGWYDIILMDLRMPVMTGYEAAAAIRGLKREDAAKIPIIAVSADAFEDDVEKCIACGMNAHTAKPYNIMELMQLIDRNLHT</sequence>
<reference evidence="15 16" key="1">
    <citation type="journal article" date="2014" name="Genome Announc.">
        <title>Draft genome sequences of the altered schaedler flora, a defined bacterial community from gnotobiotic mice.</title>
        <authorList>
            <person name="Wannemuehler M.J."/>
            <person name="Overstreet A.M."/>
            <person name="Ward D.V."/>
            <person name="Phillips G.J."/>
        </authorList>
    </citation>
    <scope>NUCLEOTIDE SEQUENCE [LARGE SCALE GENOMIC DNA]</scope>
    <source>
        <strain evidence="15 16">ASF492</strain>
    </source>
</reference>
<keyword evidence="12" id="KW-1133">Transmembrane helix</keyword>
<dbReference type="InterPro" id="IPR001789">
    <property type="entry name" value="Sig_transdc_resp-reg_receiver"/>
</dbReference>
<feature type="modified residue" description="4-aspartylphosphate" evidence="10">
    <location>
        <position position="779"/>
    </location>
</feature>
<feature type="domain" description="Response regulatory" evidence="14">
    <location>
        <begin position="582"/>
        <end position="705"/>
    </location>
</feature>
<evidence type="ECO:0000256" key="8">
    <source>
        <dbReference type="ARBA" id="ARBA00023012"/>
    </source>
</evidence>
<evidence type="ECO:0000256" key="1">
    <source>
        <dbReference type="ARBA" id="ARBA00000085"/>
    </source>
</evidence>
<comment type="function">
    <text evidence="9">May play the central regulatory role in sporulation. It may be an element of the effector pathway responsible for the activation of sporulation genes in response to nutritional stress. Spo0A may act in concert with spo0H (a sigma factor) to control the expression of some genes that are critical to the sporulation process.</text>
</comment>
<dbReference type="InterPro" id="IPR036097">
    <property type="entry name" value="HisK_dim/P_sf"/>
</dbReference>
<comment type="subcellular location">
    <subcellularLocation>
        <location evidence="2">Membrane</location>
    </subcellularLocation>
</comment>
<keyword evidence="6" id="KW-0808">Transferase</keyword>
<dbReference type="Pfam" id="PF00072">
    <property type="entry name" value="Response_reg"/>
    <property type="match status" value="2"/>
</dbReference>
<dbReference type="GO" id="GO:0000155">
    <property type="term" value="F:phosphorelay sensor kinase activity"/>
    <property type="evidence" value="ECO:0007669"/>
    <property type="project" value="InterPro"/>
</dbReference>
<dbReference type="CDD" id="cd17546">
    <property type="entry name" value="REC_hyHK_CKI1_RcsC-like"/>
    <property type="match status" value="2"/>
</dbReference>
<evidence type="ECO:0000256" key="12">
    <source>
        <dbReference type="SAM" id="Phobius"/>
    </source>
</evidence>
<dbReference type="Proteomes" id="UP000012589">
    <property type="component" value="Unassembled WGS sequence"/>
</dbReference>
<dbReference type="InterPro" id="IPR011006">
    <property type="entry name" value="CheY-like_superfamily"/>
</dbReference>
<evidence type="ECO:0000256" key="4">
    <source>
        <dbReference type="ARBA" id="ARBA00018672"/>
    </source>
</evidence>
<dbReference type="PANTHER" id="PTHR45339">
    <property type="entry name" value="HYBRID SIGNAL TRANSDUCTION HISTIDINE KINASE J"/>
    <property type="match status" value="1"/>
</dbReference>
<comment type="caution">
    <text evidence="15">The sequence shown here is derived from an EMBL/GenBank/DDBJ whole genome shotgun (WGS) entry which is preliminary data.</text>
</comment>
<dbReference type="EC" id="2.7.13.3" evidence="3"/>
<dbReference type="CDD" id="cd00082">
    <property type="entry name" value="HisKA"/>
    <property type="match status" value="1"/>
</dbReference>
<dbReference type="SUPFAM" id="SSF55874">
    <property type="entry name" value="ATPase domain of HSP90 chaperone/DNA topoisomerase II/histidine kinase"/>
    <property type="match status" value="1"/>
</dbReference>
<evidence type="ECO:0000256" key="11">
    <source>
        <dbReference type="SAM" id="Coils"/>
    </source>
</evidence>
<proteinExistence type="predicted"/>
<feature type="domain" description="Histidine kinase" evidence="13">
    <location>
        <begin position="344"/>
        <end position="569"/>
    </location>
</feature>
<dbReference type="SUPFAM" id="SSF47384">
    <property type="entry name" value="Homodimeric domain of signal transducing histidine kinase"/>
    <property type="match status" value="1"/>
</dbReference>
<dbReference type="SMART" id="SM00448">
    <property type="entry name" value="REC"/>
    <property type="match status" value="2"/>
</dbReference>
<keyword evidence="7" id="KW-0418">Kinase</keyword>
<keyword evidence="12" id="KW-0472">Membrane</keyword>
<evidence type="ECO:0000313" key="16">
    <source>
        <dbReference type="Proteomes" id="UP000012589"/>
    </source>
</evidence>
<dbReference type="SUPFAM" id="SSF52172">
    <property type="entry name" value="CheY-like"/>
    <property type="match status" value="2"/>
</dbReference>
<dbReference type="Gene3D" id="3.40.50.2300">
    <property type="match status" value="2"/>
</dbReference>
<dbReference type="PANTHER" id="PTHR45339:SF1">
    <property type="entry name" value="HYBRID SIGNAL TRANSDUCTION HISTIDINE KINASE J"/>
    <property type="match status" value="1"/>
</dbReference>
<dbReference type="PATRIC" id="fig|1235802.3.peg.3989"/>
<dbReference type="FunFam" id="3.30.565.10:FF:000006">
    <property type="entry name" value="Sensor histidine kinase WalK"/>
    <property type="match status" value="1"/>
</dbReference>
<dbReference type="SMART" id="SM00387">
    <property type="entry name" value="HATPase_c"/>
    <property type="match status" value="1"/>
</dbReference>
<evidence type="ECO:0000256" key="6">
    <source>
        <dbReference type="ARBA" id="ARBA00022679"/>
    </source>
</evidence>
<dbReference type="InterPro" id="IPR004358">
    <property type="entry name" value="Sig_transdc_His_kin-like_C"/>
</dbReference>
<dbReference type="AlphaFoldDB" id="N2AEU2"/>
<evidence type="ECO:0000313" key="15">
    <source>
        <dbReference type="EMBL" id="EMZ22914.1"/>
    </source>
</evidence>
<keyword evidence="12" id="KW-0812">Transmembrane</keyword>
<feature type="transmembrane region" description="Helical" evidence="12">
    <location>
        <begin position="288"/>
        <end position="309"/>
    </location>
</feature>
<evidence type="ECO:0000256" key="5">
    <source>
        <dbReference type="ARBA" id="ARBA00022553"/>
    </source>
</evidence>
<dbReference type="PRINTS" id="PR00344">
    <property type="entry name" value="BCTRLSENSOR"/>
</dbReference>
<dbReference type="SMART" id="SM00388">
    <property type="entry name" value="HisKA"/>
    <property type="match status" value="1"/>
</dbReference>
<dbReference type="OrthoDB" id="9804263at2"/>
<evidence type="ECO:0000256" key="2">
    <source>
        <dbReference type="ARBA" id="ARBA00004370"/>
    </source>
</evidence>
<keyword evidence="16" id="KW-1185">Reference proteome</keyword>
<dbReference type="HOGENOM" id="CLU_000445_114_21_9"/>
<feature type="coiled-coil region" evidence="11">
    <location>
        <begin position="307"/>
        <end position="334"/>
    </location>
</feature>
<dbReference type="InterPro" id="IPR036890">
    <property type="entry name" value="HATPase_C_sf"/>
</dbReference>
<evidence type="ECO:0000256" key="7">
    <source>
        <dbReference type="ARBA" id="ARBA00022777"/>
    </source>
</evidence>
<dbReference type="STRING" id="1235802.C823_03783"/>
<dbReference type="eggNOG" id="COG0642">
    <property type="taxonomic scope" value="Bacteria"/>
</dbReference>
<feature type="domain" description="Response regulatory" evidence="14">
    <location>
        <begin position="727"/>
        <end position="848"/>
    </location>
</feature>
<evidence type="ECO:0000256" key="9">
    <source>
        <dbReference type="ARBA" id="ARBA00024867"/>
    </source>
</evidence>
<accession>N2AEU2</accession>
<keyword evidence="5 10" id="KW-0597">Phosphoprotein</keyword>
<protein>
    <recommendedName>
        <fullName evidence="4">Stage 0 sporulation protein A homolog</fullName>
        <ecNumber evidence="3">2.7.13.3</ecNumber>
    </recommendedName>
</protein>
<dbReference type="Gene3D" id="3.30.565.10">
    <property type="entry name" value="Histidine kinase-like ATPase, C-terminal domain"/>
    <property type="match status" value="1"/>
</dbReference>
<organism evidence="15 16">
    <name type="scientific">Eubacterium plexicaudatum ASF492</name>
    <dbReference type="NCBI Taxonomy" id="1235802"/>
    <lineage>
        <taxon>Bacteria</taxon>
        <taxon>Bacillati</taxon>
        <taxon>Bacillota</taxon>
        <taxon>Clostridia</taxon>
        <taxon>Eubacteriales</taxon>
        <taxon>Eubacteriaceae</taxon>
        <taxon>Eubacterium</taxon>
    </lineage>
</organism>
<dbReference type="PROSITE" id="PS50109">
    <property type="entry name" value="HIS_KIN"/>
    <property type="match status" value="1"/>
</dbReference>
<keyword evidence="11" id="KW-0175">Coiled coil</keyword>
<dbReference type="InterPro" id="IPR003661">
    <property type="entry name" value="HisK_dim/P_dom"/>
</dbReference>
<dbReference type="EMBL" id="AQFT01000115">
    <property type="protein sequence ID" value="EMZ22914.1"/>
    <property type="molecule type" value="Genomic_DNA"/>
</dbReference>
<evidence type="ECO:0000259" key="14">
    <source>
        <dbReference type="PROSITE" id="PS50110"/>
    </source>
</evidence>
<comment type="catalytic activity">
    <reaction evidence="1">
        <text>ATP + protein L-histidine = ADP + protein N-phospho-L-histidine.</text>
        <dbReference type="EC" id="2.7.13.3"/>
    </reaction>
</comment>
<gene>
    <name evidence="15" type="ORF">C823_03783</name>
</gene>
<feature type="modified residue" description="4-aspartylphosphate" evidence="10">
    <location>
        <position position="635"/>
    </location>
</feature>
<dbReference type="PROSITE" id="PS50110">
    <property type="entry name" value="RESPONSE_REGULATORY"/>
    <property type="match status" value="2"/>
</dbReference>
<dbReference type="Gene3D" id="1.10.287.130">
    <property type="match status" value="1"/>
</dbReference>
<dbReference type="InterPro" id="IPR003594">
    <property type="entry name" value="HATPase_dom"/>
</dbReference>